<proteinExistence type="predicted"/>
<evidence type="ECO:0000259" key="1">
    <source>
        <dbReference type="PROSITE" id="PS50181"/>
    </source>
</evidence>
<dbReference type="Gene3D" id="1.20.1280.50">
    <property type="match status" value="1"/>
</dbReference>
<gene>
    <name evidence="2" type="ORF">OLC1_LOCUS11889</name>
</gene>
<sequence>MNVKRKRDEIAIEMKREMTESDDQIRTFSARITDVPEPIFLDILLKLPLKEIIVCKCVCKRWRRLIFSSHFAKLHFAQSRTSLLLRNLDCSCVPRICYLVDPSEISVEVSYQGCEEKFHLSLNAKLKIPLRYPEIALDMEAVKKQRRVKLRLTDHKFRIVNSCNGFLCLSEPSANEPAVICNPVTGEYINIPDGDEA</sequence>
<dbReference type="PROSITE" id="PS50181">
    <property type="entry name" value="FBOX"/>
    <property type="match status" value="1"/>
</dbReference>
<dbReference type="SUPFAM" id="SSF81383">
    <property type="entry name" value="F-box domain"/>
    <property type="match status" value="1"/>
</dbReference>
<keyword evidence="3" id="KW-1185">Reference proteome</keyword>
<accession>A0AAV1D4W9</accession>
<dbReference type="PANTHER" id="PTHR31672">
    <property type="entry name" value="BNACNNG10540D PROTEIN"/>
    <property type="match status" value="1"/>
</dbReference>
<dbReference type="InterPro" id="IPR050796">
    <property type="entry name" value="SCF_F-box_component"/>
</dbReference>
<name>A0AAV1D4W9_OLDCO</name>
<feature type="domain" description="F-box" evidence="1">
    <location>
        <begin position="29"/>
        <end position="74"/>
    </location>
</feature>
<evidence type="ECO:0000313" key="2">
    <source>
        <dbReference type="EMBL" id="CAI9102556.1"/>
    </source>
</evidence>
<dbReference type="InterPro" id="IPR036047">
    <property type="entry name" value="F-box-like_dom_sf"/>
</dbReference>
<organism evidence="2 3">
    <name type="scientific">Oldenlandia corymbosa var. corymbosa</name>
    <dbReference type="NCBI Taxonomy" id="529605"/>
    <lineage>
        <taxon>Eukaryota</taxon>
        <taxon>Viridiplantae</taxon>
        <taxon>Streptophyta</taxon>
        <taxon>Embryophyta</taxon>
        <taxon>Tracheophyta</taxon>
        <taxon>Spermatophyta</taxon>
        <taxon>Magnoliopsida</taxon>
        <taxon>eudicotyledons</taxon>
        <taxon>Gunneridae</taxon>
        <taxon>Pentapetalae</taxon>
        <taxon>asterids</taxon>
        <taxon>lamiids</taxon>
        <taxon>Gentianales</taxon>
        <taxon>Rubiaceae</taxon>
        <taxon>Rubioideae</taxon>
        <taxon>Spermacoceae</taxon>
        <taxon>Hedyotis-Oldenlandia complex</taxon>
        <taxon>Oldenlandia</taxon>
    </lineage>
</organism>
<dbReference type="AlphaFoldDB" id="A0AAV1D4W9"/>
<dbReference type="SMART" id="SM00256">
    <property type="entry name" value="FBOX"/>
    <property type="match status" value="1"/>
</dbReference>
<dbReference type="PANTHER" id="PTHR31672:SF13">
    <property type="entry name" value="F-BOX PROTEIN CPR30-LIKE"/>
    <property type="match status" value="1"/>
</dbReference>
<dbReference type="EMBL" id="OX459121">
    <property type="protein sequence ID" value="CAI9102556.1"/>
    <property type="molecule type" value="Genomic_DNA"/>
</dbReference>
<protein>
    <submittedName>
        <fullName evidence="2">OLC1v1000845C1</fullName>
    </submittedName>
</protein>
<reference evidence="2" key="1">
    <citation type="submission" date="2023-03" db="EMBL/GenBank/DDBJ databases">
        <authorList>
            <person name="Julca I."/>
        </authorList>
    </citation>
    <scope>NUCLEOTIDE SEQUENCE</scope>
</reference>
<dbReference type="Pfam" id="PF00646">
    <property type="entry name" value="F-box"/>
    <property type="match status" value="1"/>
</dbReference>
<evidence type="ECO:0000313" key="3">
    <source>
        <dbReference type="Proteomes" id="UP001161247"/>
    </source>
</evidence>
<dbReference type="Proteomes" id="UP001161247">
    <property type="component" value="Chromosome 4"/>
</dbReference>
<dbReference type="InterPro" id="IPR001810">
    <property type="entry name" value="F-box_dom"/>
</dbReference>